<comment type="function">
    <text evidence="1">Involved in the transposition of the insertion sequence IS5.</text>
</comment>
<dbReference type="PANTHER" id="PTHR35604">
    <property type="entry name" value="TRANSPOSASE INSH FOR INSERTION SEQUENCE ELEMENT IS5A-RELATED"/>
    <property type="match status" value="1"/>
</dbReference>
<gene>
    <name evidence="9" type="ORF">HFQ13_00600</name>
</gene>
<dbReference type="NCBIfam" id="NF033581">
    <property type="entry name" value="transpos_IS5_4"/>
    <property type="match status" value="1"/>
</dbReference>
<keyword evidence="10" id="KW-1185">Reference proteome</keyword>
<dbReference type="Pfam" id="PF01609">
    <property type="entry name" value="DDE_Tnp_1"/>
    <property type="match status" value="1"/>
</dbReference>
<evidence type="ECO:0000259" key="8">
    <source>
        <dbReference type="Pfam" id="PF05598"/>
    </source>
</evidence>
<evidence type="ECO:0000259" key="7">
    <source>
        <dbReference type="Pfam" id="PF01609"/>
    </source>
</evidence>
<name>A0AAE2YMZ7_9PROT</name>
<organism evidence="9 10">
    <name type="scientific">Igneacidithiobacillus copahuensis</name>
    <dbReference type="NCBI Taxonomy" id="2724909"/>
    <lineage>
        <taxon>Bacteria</taxon>
        <taxon>Pseudomonadati</taxon>
        <taxon>Pseudomonadota</taxon>
        <taxon>Acidithiobacillia</taxon>
        <taxon>Acidithiobacillales</taxon>
        <taxon>Acidithiobacillaceae</taxon>
        <taxon>Igneacidithiobacillus</taxon>
    </lineage>
</organism>
<feature type="domain" description="Transposase IS4-like" evidence="7">
    <location>
        <begin position="178"/>
        <end position="322"/>
    </location>
</feature>
<dbReference type="InterPro" id="IPR047959">
    <property type="entry name" value="Transpos_IS5"/>
</dbReference>
<comment type="caution">
    <text evidence="9">The sequence shown here is derived from an EMBL/GenBank/DDBJ whole genome shotgun (WGS) entry which is preliminary data.</text>
</comment>
<dbReference type="GO" id="GO:0004803">
    <property type="term" value="F:transposase activity"/>
    <property type="evidence" value="ECO:0007669"/>
    <property type="project" value="InterPro"/>
</dbReference>
<keyword evidence="5" id="KW-0233">DNA recombination</keyword>
<dbReference type="PANTHER" id="PTHR35604:SF2">
    <property type="entry name" value="TRANSPOSASE INSH FOR INSERTION SEQUENCE ELEMENT IS5A-RELATED"/>
    <property type="match status" value="1"/>
</dbReference>
<dbReference type="InterPro" id="IPR002559">
    <property type="entry name" value="Transposase_11"/>
</dbReference>
<dbReference type="AlphaFoldDB" id="A0AAE2YMZ7"/>
<dbReference type="GO" id="GO:0003677">
    <property type="term" value="F:DNA binding"/>
    <property type="evidence" value="ECO:0007669"/>
    <property type="project" value="UniProtKB-KW"/>
</dbReference>
<reference evidence="9" key="1">
    <citation type="journal article" date="2021" name="ISME J.">
        <title>Genomic evolution of the class Acidithiobacillia: deep-branching Proteobacteria living in extreme acidic conditions.</title>
        <authorList>
            <person name="Moya-Beltran A."/>
            <person name="Beard S."/>
            <person name="Rojas-Villalobos C."/>
            <person name="Issotta F."/>
            <person name="Gallardo Y."/>
            <person name="Ulloa R."/>
            <person name="Giaveno A."/>
            <person name="Degli Esposti M."/>
            <person name="Johnson D.B."/>
            <person name="Quatrini R."/>
        </authorList>
    </citation>
    <scope>NUCLEOTIDE SEQUENCE</scope>
    <source>
        <strain evidence="9">VAN18-1</strain>
    </source>
</reference>
<evidence type="ECO:0000256" key="6">
    <source>
        <dbReference type="SAM" id="MobiDB-lite"/>
    </source>
</evidence>
<evidence type="ECO:0000256" key="4">
    <source>
        <dbReference type="ARBA" id="ARBA00023125"/>
    </source>
</evidence>
<evidence type="ECO:0000256" key="3">
    <source>
        <dbReference type="ARBA" id="ARBA00022578"/>
    </source>
</evidence>
<proteinExistence type="inferred from homology"/>
<evidence type="ECO:0000256" key="2">
    <source>
        <dbReference type="ARBA" id="ARBA00010075"/>
    </source>
</evidence>
<feature type="domain" description="Transposase InsH N-terminal" evidence="8">
    <location>
        <begin position="2"/>
        <end position="94"/>
    </location>
</feature>
<evidence type="ECO:0000313" key="9">
    <source>
        <dbReference type="EMBL" id="MBU2786728.1"/>
    </source>
</evidence>
<protein>
    <submittedName>
        <fullName evidence="9">IS5 family transposase</fullName>
    </submittedName>
</protein>
<dbReference type="Pfam" id="PF05598">
    <property type="entry name" value="DUF772"/>
    <property type="match status" value="1"/>
</dbReference>
<dbReference type="EMBL" id="JAAXYO010000013">
    <property type="protein sequence ID" value="MBU2786728.1"/>
    <property type="molecule type" value="Genomic_DNA"/>
</dbReference>
<accession>A0AAE2YMZ7</accession>
<dbReference type="InterPro" id="IPR008490">
    <property type="entry name" value="Transposase_InsH_N"/>
</dbReference>
<dbReference type="Proteomes" id="UP001197378">
    <property type="component" value="Unassembled WGS sequence"/>
</dbReference>
<sequence length="331" mass="37571">MPKDHPLRAIQMIIDRSLAELDGHSNQIYSDLGRPSIPPEHLLRAFLLQVFYSVCSERQLIEQLEYNLLFRWFVGLGMDDSIWVPTVFTKNRDRLLDNGTVQRFFQTILVQARHQGFLSEEHFSVDGTLLEAWASQKSFQPNDPEDRQGGGSDFRGQKRSNDTHASVTDTDCRLYKKAPGDASRLAYLGYVLMDNRQGLIVGDQVTTADGTAEVDAALQLMDDLGGSQRITLGADKGYDRHGFFRDRRDRNVTPHVARKCKGSGVDGRTTRHVGYSISTRVRKRIESIFGWMKTVGGMRKTRFRRLERVGMHFTLVSTAYNLVRMARLGVA</sequence>
<keyword evidence="4" id="KW-0238">DNA-binding</keyword>
<evidence type="ECO:0000256" key="5">
    <source>
        <dbReference type="ARBA" id="ARBA00023172"/>
    </source>
</evidence>
<feature type="region of interest" description="Disordered" evidence="6">
    <location>
        <begin position="138"/>
        <end position="166"/>
    </location>
</feature>
<evidence type="ECO:0000313" key="10">
    <source>
        <dbReference type="Proteomes" id="UP001197378"/>
    </source>
</evidence>
<keyword evidence="3" id="KW-0815">Transposition</keyword>
<comment type="similarity">
    <text evidence="2">Belongs to the transposase 11 family.</text>
</comment>
<evidence type="ECO:0000256" key="1">
    <source>
        <dbReference type="ARBA" id="ARBA00003544"/>
    </source>
</evidence>
<dbReference type="GO" id="GO:0006313">
    <property type="term" value="P:DNA transposition"/>
    <property type="evidence" value="ECO:0007669"/>
    <property type="project" value="InterPro"/>
</dbReference>